<dbReference type="SUPFAM" id="SSF49493">
    <property type="entry name" value="HSP40/DnaJ peptide-binding domain"/>
    <property type="match status" value="2"/>
</dbReference>
<comment type="cofactor">
    <cofactor evidence="9">
        <name>Zn(2+)</name>
        <dbReference type="ChEBI" id="CHEBI:29105"/>
    </cofactor>
    <text evidence="9">Binds 2 Zn(2+) ions per monomer.</text>
</comment>
<dbReference type="CDD" id="cd10719">
    <property type="entry name" value="DnaJ_zf"/>
    <property type="match status" value="1"/>
</dbReference>
<dbReference type="Pfam" id="PF00684">
    <property type="entry name" value="DnaJ_CXXCXGXG"/>
    <property type="match status" value="1"/>
</dbReference>
<dbReference type="Gene3D" id="6.20.20.10">
    <property type="match status" value="2"/>
</dbReference>
<dbReference type="SUPFAM" id="SSF46565">
    <property type="entry name" value="Chaperone J-domain"/>
    <property type="match status" value="1"/>
</dbReference>
<evidence type="ECO:0000256" key="9">
    <source>
        <dbReference type="HAMAP-Rule" id="MF_01152"/>
    </source>
</evidence>
<feature type="repeat" description="CXXCXGXG motif" evidence="9">
    <location>
        <begin position="149"/>
        <end position="156"/>
    </location>
</feature>
<evidence type="ECO:0000259" key="11">
    <source>
        <dbReference type="PROSITE" id="PS50076"/>
    </source>
</evidence>
<evidence type="ECO:0000259" key="12">
    <source>
        <dbReference type="PROSITE" id="PS51188"/>
    </source>
</evidence>
<feature type="domain" description="CR-type" evidence="12">
    <location>
        <begin position="136"/>
        <end position="218"/>
    </location>
</feature>
<dbReference type="HAMAP" id="MF_01152">
    <property type="entry name" value="DnaJ"/>
    <property type="match status" value="1"/>
</dbReference>
<feature type="repeat" description="CXXCXGXG motif" evidence="9">
    <location>
        <begin position="166"/>
        <end position="173"/>
    </location>
</feature>
<accession>A0ABW9QZG3</accession>
<comment type="domain">
    <text evidence="9">The J domain is necessary and sufficient to stimulate DnaK ATPase activity. Zinc center 1 plays an important role in the autonomous, DnaK-independent chaperone activity of DnaJ. Zinc center 2 is essential for interaction with DnaK and for DnaJ activity.</text>
</comment>
<evidence type="ECO:0000313" key="13">
    <source>
        <dbReference type="EMBL" id="MST33818.1"/>
    </source>
</evidence>
<feature type="binding site" evidence="9">
    <location>
        <position position="149"/>
    </location>
    <ligand>
        <name>Zn(2+)</name>
        <dbReference type="ChEBI" id="CHEBI:29105"/>
        <label>1</label>
    </ligand>
</feature>
<dbReference type="InterPro" id="IPR012724">
    <property type="entry name" value="DnaJ"/>
</dbReference>
<organism evidence="13 14">
    <name type="scientific">Acidiferrimicrobium australe</name>
    <dbReference type="NCBI Taxonomy" id="2664430"/>
    <lineage>
        <taxon>Bacteria</taxon>
        <taxon>Bacillati</taxon>
        <taxon>Actinomycetota</taxon>
        <taxon>Acidimicrobiia</taxon>
        <taxon>Acidimicrobiales</taxon>
        <taxon>Acidimicrobiaceae</taxon>
        <taxon>Acidiferrimicrobium</taxon>
    </lineage>
</organism>
<sequence>MAVDDYYEVLGVPRTASEGEIKRAYLKLARELHPDANQGDPATEERFKLVNLAYETLRDPERRRQYDMFGAGGPRQAAADPFGFGGGAAGGFGDIFDAFFGGGGGFATTTTGRRGPRRGEDVEAVLELDFARAVFGGEEDINVRLPSTCGTCNGSGARPGTTPVTCSGCGGSGEIRRVRQSILGQMVTASPCPRCGGTGEEITSPCPDCRGDGRRTVEQSFVVDVPAGVDEGSTLRLTGRGAGGVRGGPPGDLYVHLRVRPHPGITRDGTDLRTTVHVSMTQAALGTHVGLETLDGTDELTIPAGTQGGREFRLRGKGVPHLQSRGRGDLLVTIAVDTPTELTKTQEELLRQLAAERGEDVADADAGLLSRIRGAFK</sequence>
<dbReference type="InterPro" id="IPR008971">
    <property type="entry name" value="HSP40/DnaJ_pept-bd"/>
</dbReference>
<comment type="similarity">
    <text evidence="9">Belongs to the DnaJ family.</text>
</comment>
<protein>
    <recommendedName>
        <fullName evidence="9">Chaperone protein DnaJ</fullName>
    </recommendedName>
</protein>
<dbReference type="PRINTS" id="PR00625">
    <property type="entry name" value="JDOMAIN"/>
</dbReference>
<dbReference type="CDD" id="cd10747">
    <property type="entry name" value="DnaJ_C"/>
    <property type="match status" value="1"/>
</dbReference>
<dbReference type="InterPro" id="IPR001305">
    <property type="entry name" value="HSP_DnaJ_Cys-rich_dom"/>
</dbReference>
<dbReference type="Pfam" id="PF01556">
    <property type="entry name" value="DnaJ_C"/>
    <property type="match status" value="1"/>
</dbReference>
<dbReference type="InterPro" id="IPR001623">
    <property type="entry name" value="DnaJ_domain"/>
</dbReference>
<feature type="repeat" description="CXXCXGXG motif" evidence="9">
    <location>
        <begin position="192"/>
        <end position="199"/>
    </location>
</feature>
<feature type="repeat" description="CXXCXGXG motif" evidence="9">
    <location>
        <begin position="206"/>
        <end position="213"/>
    </location>
</feature>
<dbReference type="PROSITE" id="PS00636">
    <property type="entry name" value="DNAJ_1"/>
    <property type="match status" value="1"/>
</dbReference>
<comment type="caution">
    <text evidence="13">The sequence shown here is derived from an EMBL/GenBank/DDBJ whole genome shotgun (WGS) entry which is preliminary data.</text>
</comment>
<name>A0ABW9QZG3_9ACTN</name>
<feature type="binding site" evidence="9">
    <location>
        <position position="206"/>
    </location>
    <ligand>
        <name>Zn(2+)</name>
        <dbReference type="ChEBI" id="CHEBI:29105"/>
        <label>1</label>
    </ligand>
</feature>
<feature type="domain" description="J" evidence="11">
    <location>
        <begin position="5"/>
        <end position="70"/>
    </location>
</feature>
<dbReference type="EMBL" id="WJHE01000736">
    <property type="protein sequence ID" value="MST33818.1"/>
    <property type="molecule type" value="Genomic_DNA"/>
</dbReference>
<evidence type="ECO:0000256" key="1">
    <source>
        <dbReference type="ARBA" id="ARBA00022490"/>
    </source>
</evidence>
<feature type="binding site" evidence="9">
    <location>
        <position position="169"/>
    </location>
    <ligand>
        <name>Zn(2+)</name>
        <dbReference type="ChEBI" id="CHEBI:29105"/>
        <label>2</label>
    </ligand>
</feature>
<dbReference type="SUPFAM" id="SSF57938">
    <property type="entry name" value="DnaJ/Hsp40 cysteine-rich domain"/>
    <property type="match status" value="1"/>
</dbReference>
<evidence type="ECO:0000313" key="14">
    <source>
        <dbReference type="Proteomes" id="UP000437736"/>
    </source>
</evidence>
<comment type="function">
    <text evidence="9">Participates actively in the response to hyperosmotic and heat shock by preventing the aggregation of stress-denatured proteins and by disaggregating proteins, also in an autonomous, DnaK-independent fashion. Unfolded proteins bind initially to DnaJ; upon interaction with the DnaJ-bound protein, DnaK hydrolyzes its bound ATP, resulting in the formation of a stable complex. GrpE releases ADP from DnaK; ATP binding to DnaK triggers the release of the substrate protein, thus completing the reaction cycle. Several rounds of ATP-dependent interactions between DnaJ, DnaK and GrpE are required for fully efficient folding. Also involved, together with DnaK and GrpE, in the DNA replication of plasmids through activation of initiation proteins.</text>
</comment>
<comment type="subcellular location">
    <subcellularLocation>
        <location evidence="9">Cytoplasm</location>
    </subcellularLocation>
</comment>
<feature type="binding site" evidence="9">
    <location>
        <position position="209"/>
    </location>
    <ligand>
        <name>Zn(2+)</name>
        <dbReference type="ChEBI" id="CHEBI:29105"/>
        <label>1</label>
    </ligand>
</feature>
<dbReference type="NCBIfam" id="TIGR02349">
    <property type="entry name" value="DnaJ_bact"/>
    <property type="match status" value="1"/>
</dbReference>
<dbReference type="CDD" id="cd06257">
    <property type="entry name" value="DnaJ"/>
    <property type="match status" value="1"/>
</dbReference>
<dbReference type="Gene3D" id="1.10.287.110">
    <property type="entry name" value="DnaJ domain"/>
    <property type="match status" value="1"/>
</dbReference>
<proteinExistence type="inferred from homology"/>
<dbReference type="Proteomes" id="UP000437736">
    <property type="component" value="Unassembled WGS sequence"/>
</dbReference>
<feature type="binding site" evidence="9">
    <location>
        <position position="192"/>
    </location>
    <ligand>
        <name>Zn(2+)</name>
        <dbReference type="ChEBI" id="CHEBI:29105"/>
        <label>2</label>
    </ligand>
</feature>
<dbReference type="NCBIfam" id="NF008035">
    <property type="entry name" value="PRK10767.1"/>
    <property type="match status" value="1"/>
</dbReference>
<keyword evidence="5 9" id="KW-0863">Zinc-finger</keyword>
<dbReference type="PANTHER" id="PTHR43096">
    <property type="entry name" value="DNAJ HOMOLOG 1, MITOCHONDRIAL-RELATED"/>
    <property type="match status" value="1"/>
</dbReference>
<evidence type="ECO:0000256" key="3">
    <source>
        <dbReference type="ARBA" id="ARBA00022723"/>
    </source>
</evidence>
<dbReference type="InterPro" id="IPR036869">
    <property type="entry name" value="J_dom_sf"/>
</dbReference>
<dbReference type="PROSITE" id="PS51188">
    <property type="entry name" value="ZF_CR"/>
    <property type="match status" value="1"/>
</dbReference>
<feature type="binding site" evidence="9">
    <location>
        <position position="195"/>
    </location>
    <ligand>
        <name>Zn(2+)</name>
        <dbReference type="ChEBI" id="CHEBI:29105"/>
        <label>2</label>
    </ligand>
</feature>
<evidence type="ECO:0000256" key="6">
    <source>
        <dbReference type="ARBA" id="ARBA00022833"/>
    </source>
</evidence>
<gene>
    <name evidence="9 13" type="primary">dnaJ</name>
    <name evidence="13" type="ORF">GHK86_13960</name>
</gene>
<feature type="zinc finger region" description="CR-type" evidence="10">
    <location>
        <begin position="136"/>
        <end position="218"/>
    </location>
</feature>
<dbReference type="InterPro" id="IPR036410">
    <property type="entry name" value="HSP_DnaJ_Cys-rich_dom_sf"/>
</dbReference>
<feature type="binding site" evidence="9">
    <location>
        <position position="166"/>
    </location>
    <ligand>
        <name>Zn(2+)</name>
        <dbReference type="ChEBI" id="CHEBI:29105"/>
        <label>2</label>
    </ligand>
</feature>
<keyword evidence="6 9" id="KW-0862">Zinc</keyword>
<keyword evidence="14" id="KW-1185">Reference proteome</keyword>
<evidence type="ECO:0000256" key="10">
    <source>
        <dbReference type="PROSITE-ProRule" id="PRU00546"/>
    </source>
</evidence>
<feature type="binding site" evidence="9">
    <location>
        <position position="152"/>
    </location>
    <ligand>
        <name>Zn(2+)</name>
        <dbReference type="ChEBI" id="CHEBI:29105"/>
        <label>1</label>
    </ligand>
</feature>
<keyword evidence="8 9" id="KW-0143">Chaperone</keyword>
<keyword evidence="2 9" id="KW-0235">DNA replication</keyword>
<dbReference type="SMART" id="SM00271">
    <property type="entry name" value="DnaJ"/>
    <property type="match status" value="1"/>
</dbReference>
<dbReference type="InterPro" id="IPR002939">
    <property type="entry name" value="DnaJ_C"/>
</dbReference>
<dbReference type="Gene3D" id="2.60.260.20">
    <property type="entry name" value="Urease metallochaperone UreE, N-terminal domain"/>
    <property type="match status" value="2"/>
</dbReference>
<evidence type="ECO:0000256" key="8">
    <source>
        <dbReference type="ARBA" id="ARBA00023186"/>
    </source>
</evidence>
<keyword evidence="7 9" id="KW-0346">Stress response</keyword>
<dbReference type="PROSITE" id="PS50076">
    <property type="entry name" value="DNAJ_2"/>
    <property type="match status" value="1"/>
</dbReference>
<dbReference type="PANTHER" id="PTHR43096:SF48">
    <property type="entry name" value="CHAPERONE PROTEIN DNAJ"/>
    <property type="match status" value="1"/>
</dbReference>
<keyword evidence="3 9" id="KW-0479">Metal-binding</keyword>
<dbReference type="Pfam" id="PF00226">
    <property type="entry name" value="DnaJ"/>
    <property type="match status" value="1"/>
</dbReference>
<evidence type="ECO:0000256" key="5">
    <source>
        <dbReference type="ARBA" id="ARBA00022771"/>
    </source>
</evidence>
<keyword evidence="1 9" id="KW-0963">Cytoplasm</keyword>
<reference evidence="13 14" key="1">
    <citation type="submission" date="2019-11" db="EMBL/GenBank/DDBJ databases">
        <title>Acidiferrimicrobium australis gen. nov., sp. nov., an acidophilic and obligately heterotrophic, member of the Actinobacteria that catalyses dissimilatory oxido- reduction of iron isolated from metal-rich acidic water in Chile.</title>
        <authorList>
            <person name="Gonzalez D."/>
            <person name="Huber K."/>
            <person name="Hedrich S."/>
            <person name="Rojas-Villalobos C."/>
            <person name="Quatrini R."/>
            <person name="Dinamarca M.A."/>
            <person name="Schwarz A."/>
            <person name="Canales C."/>
            <person name="Nancucheo I."/>
        </authorList>
    </citation>
    <scope>NUCLEOTIDE SEQUENCE [LARGE SCALE GENOMIC DNA]</scope>
    <source>
        <strain evidence="13 14">USS-CCA1</strain>
    </source>
</reference>
<evidence type="ECO:0000256" key="4">
    <source>
        <dbReference type="ARBA" id="ARBA00022737"/>
    </source>
</evidence>
<comment type="subunit">
    <text evidence="9">Homodimer.</text>
</comment>
<keyword evidence="4 9" id="KW-0677">Repeat</keyword>
<dbReference type="InterPro" id="IPR018253">
    <property type="entry name" value="DnaJ_domain_CS"/>
</dbReference>
<evidence type="ECO:0000256" key="2">
    <source>
        <dbReference type="ARBA" id="ARBA00022705"/>
    </source>
</evidence>
<evidence type="ECO:0000256" key="7">
    <source>
        <dbReference type="ARBA" id="ARBA00023016"/>
    </source>
</evidence>